<dbReference type="Pfam" id="PF00078">
    <property type="entry name" value="RVT_1"/>
    <property type="match status" value="1"/>
</dbReference>
<evidence type="ECO:0000313" key="5">
    <source>
        <dbReference type="Proteomes" id="UP000570010"/>
    </source>
</evidence>
<organism evidence="3 4">
    <name type="scientific">Bacillus aquiflavi</name>
    <dbReference type="NCBI Taxonomy" id="2672567"/>
    <lineage>
        <taxon>Bacteria</taxon>
        <taxon>Bacillati</taxon>
        <taxon>Bacillota</taxon>
        <taxon>Bacilli</taxon>
        <taxon>Bacillales</taxon>
        <taxon>Bacillaceae</taxon>
        <taxon>Bacillus</taxon>
    </lineage>
</organism>
<dbReference type="InterPro" id="IPR051083">
    <property type="entry name" value="GrpII_Intron_Splice-Mob/Def"/>
</dbReference>
<dbReference type="InterPro" id="IPR043502">
    <property type="entry name" value="DNA/RNA_pol_sf"/>
</dbReference>
<accession>A0A6B3VYH9</accession>
<protein>
    <recommendedName>
        <fullName evidence="1">Reverse transcriptase domain-containing protein</fullName>
    </recommendedName>
</protein>
<dbReference type="PANTHER" id="PTHR34047">
    <property type="entry name" value="NUCLEAR INTRON MATURASE 1, MITOCHONDRIAL-RELATED"/>
    <property type="match status" value="1"/>
</dbReference>
<dbReference type="AlphaFoldDB" id="A0A6B3VYH9"/>
<dbReference type="SUPFAM" id="SSF56672">
    <property type="entry name" value="DNA/RNA polymerases"/>
    <property type="match status" value="1"/>
</dbReference>
<dbReference type="EMBL" id="JAAIWN010000005">
    <property type="protein sequence ID" value="NEY80631.1"/>
    <property type="molecule type" value="Genomic_DNA"/>
</dbReference>
<reference evidence="2 5" key="2">
    <citation type="submission" date="2020-07" db="EMBL/GenBank/DDBJ databases">
        <authorList>
            <person name="Feng H."/>
        </authorList>
    </citation>
    <scope>NUCLEOTIDE SEQUENCE [LARGE SCALE GENOMIC DNA]</scope>
    <source>
        <strain evidence="5">s-12</strain>
        <strain evidence="2">S-12</strain>
    </source>
</reference>
<gene>
    <name evidence="3" type="ORF">G4D64_03645</name>
    <name evidence="2" type="ORF">H1Z61_03680</name>
</gene>
<sequence length="472" mass="56400">MRNPDLVLESLKKHSNNNQYVYEKLYRNLYNPDFFLKAYTKIYAKKTDEFSIQRVEKLIEMLKNESYYPNPIKQKKDKKQRSLKKLSYEDKLVQEIIRSILEAIYEDVFSKNSHKNCQIAIRQIKRTFTGVKWWIEGDIKEFFNNINHETLIKLLRKRIKDEKFLRLMRKFLKAGYLENIKYSKGYLAVPQGGTLSSILANVYLHELDMYMEKFMEQYNKGAKSKMLAKKIPAEEYSKSTKTSKTLLSHEQFAEDYRRMKYIRYADDFLIGIIGTKEEAKEVKGKVTTYLTEMLQLELDQEKTSITHWRNKIRFLEYDIFVAVDDSAKNKDGTEPRGGMIKLSLPHDVLSSFMIRNNYMKIVNGKWKAMHRPKLLNYDDLKILSIYNAEYRRFYQYYKYAFNVKEKLGSAHFIFAWSFKKTLAGKYRTKVRKLMNMKTQSGQKKYFRNGVWGVTYINNRKEETFVPLFDKKL</sequence>
<evidence type="ECO:0000259" key="1">
    <source>
        <dbReference type="PROSITE" id="PS50878"/>
    </source>
</evidence>
<evidence type="ECO:0000313" key="4">
    <source>
        <dbReference type="Proteomes" id="UP000472971"/>
    </source>
</evidence>
<dbReference type="Proteomes" id="UP000472971">
    <property type="component" value="Unassembled WGS sequence"/>
</dbReference>
<dbReference type="RefSeq" id="WP_163240226.1">
    <property type="nucleotide sequence ID" value="NZ_JAAIWN010000005.1"/>
</dbReference>
<feature type="domain" description="Reverse transcriptase" evidence="1">
    <location>
        <begin position="1"/>
        <end position="319"/>
    </location>
</feature>
<comment type="caution">
    <text evidence="3">The sequence shown here is derived from an EMBL/GenBank/DDBJ whole genome shotgun (WGS) entry which is preliminary data.</text>
</comment>
<dbReference type="EMBL" id="JACEIO010000005">
    <property type="protein sequence ID" value="MBA4536263.1"/>
    <property type="molecule type" value="Genomic_DNA"/>
</dbReference>
<evidence type="ECO:0000313" key="2">
    <source>
        <dbReference type="EMBL" id="MBA4536263.1"/>
    </source>
</evidence>
<evidence type="ECO:0000313" key="3">
    <source>
        <dbReference type="EMBL" id="NEY80631.1"/>
    </source>
</evidence>
<name>A0A6B3VYH9_9BACI</name>
<dbReference type="Proteomes" id="UP000570010">
    <property type="component" value="Unassembled WGS sequence"/>
</dbReference>
<dbReference type="PROSITE" id="PS50878">
    <property type="entry name" value="RT_POL"/>
    <property type="match status" value="1"/>
</dbReference>
<dbReference type="InterPro" id="IPR000477">
    <property type="entry name" value="RT_dom"/>
</dbReference>
<dbReference type="GO" id="GO:0006397">
    <property type="term" value="P:mRNA processing"/>
    <property type="evidence" value="ECO:0007669"/>
    <property type="project" value="InterPro"/>
</dbReference>
<keyword evidence="4" id="KW-1185">Reference proteome</keyword>
<dbReference type="Pfam" id="PF01348">
    <property type="entry name" value="Intron_maturas2"/>
    <property type="match status" value="1"/>
</dbReference>
<dbReference type="CDD" id="cd01651">
    <property type="entry name" value="RT_G2_intron"/>
    <property type="match status" value="1"/>
</dbReference>
<reference evidence="3 4" key="1">
    <citation type="submission" date="2020-02" db="EMBL/GenBank/DDBJ databases">
        <title>Bacillus aquiflavi sp. nov., isolated from yellow water of strong flavor Chinese baijiu in Yibin region of China.</title>
        <authorList>
            <person name="Xie J."/>
        </authorList>
    </citation>
    <scope>NUCLEOTIDE SEQUENCE [LARGE SCALE GENOMIC DNA]</scope>
    <source>
        <strain evidence="3 4">3H-10</strain>
    </source>
</reference>
<dbReference type="InterPro" id="IPR024937">
    <property type="entry name" value="Domain_X"/>
</dbReference>
<proteinExistence type="predicted"/>
<dbReference type="PANTHER" id="PTHR34047:SF8">
    <property type="entry name" value="PROTEIN YKFC"/>
    <property type="match status" value="1"/>
</dbReference>